<dbReference type="GO" id="GO:0016887">
    <property type="term" value="F:ATP hydrolysis activity"/>
    <property type="evidence" value="ECO:0007669"/>
    <property type="project" value="InterPro"/>
</dbReference>
<name>H5TXN8_9ACTN</name>
<evidence type="ECO:0000313" key="7">
    <source>
        <dbReference type="Proteomes" id="UP000005845"/>
    </source>
</evidence>
<sequence length="685" mass="75592">MKLQSITLTNFRQFAGTQTFDLTSDKLKPVTLLFGANGAGKTTLLNAFTWGLYGNMSEDVEQQDRLVTDGVWRTLPVGDSVEVAVEVRFDHEGQDYRLLRSATLRKEADVQGPPSATLQLWTTKADGSSEVSGAPQETILSILPVGVSRFFFFNGERIENLVKKGAYAEVQKDIKVLLDLEQVERAIAHLPKVNRRLTDDLKKHGGATAGAIQDAIDALTDQQAKAREGLKVVEANLAALDDERNRTEELLRQHAESAPIQTEREAVSQELAEARAARDAALSERSKLVATRGFQAFTSALGEATESMAESLYRKGALPAPLKREFVDKLLEEGACICGTPLAEHTESWEHVNEWRQRAGLQAVETAWQRVRGQIAPLADAREGLHDSLANLMKRIDVEVERVARLEARKSELDGKLKDNRLEDVQNLEAKRMDLEDRVAVTNQRKGAIETELLTVAKEIEQKTKERSRAQVTDELANKARSRSDLVTSVKRALEEILAIREEDMRLRLDTELKAVFKSITHQAHVPTLSAGFELSLHKNVNGVDLPVPKSTGENQILSLSFVAAVSKLAREIRQERRAEGPGADDAGTFPIVMDAAFGSLDQDYQEAVSRALAQLAPQLVVLVSKSQGLGRVVTELLPYVSHIGVIETHTTAAGNVTDDIELEGISYPYIRSAETDHSELKVIK</sequence>
<dbReference type="InterPro" id="IPR027417">
    <property type="entry name" value="P-loop_NTPase"/>
</dbReference>
<dbReference type="AlphaFoldDB" id="H5TXN8"/>
<organism evidence="6 7">
    <name type="scientific">Gordonia sputi NBRC 100414</name>
    <dbReference type="NCBI Taxonomy" id="1089453"/>
    <lineage>
        <taxon>Bacteria</taxon>
        <taxon>Bacillati</taxon>
        <taxon>Actinomycetota</taxon>
        <taxon>Actinomycetes</taxon>
        <taxon>Mycobacteriales</taxon>
        <taxon>Gordoniaceae</taxon>
        <taxon>Gordonia</taxon>
    </lineage>
</organism>
<dbReference type="eggNOG" id="COG1196">
    <property type="taxonomic scope" value="Bacteria"/>
</dbReference>
<dbReference type="Proteomes" id="UP000005845">
    <property type="component" value="Unassembled WGS sequence"/>
</dbReference>
<feature type="domain" description="Rad50/SbcC-type AAA" evidence="5">
    <location>
        <begin position="5"/>
        <end position="231"/>
    </location>
</feature>
<proteinExistence type="inferred from homology"/>
<feature type="coiled-coil region" evidence="4">
    <location>
        <begin position="230"/>
        <end position="284"/>
    </location>
</feature>
<comment type="subunit">
    <text evidence="2">Heterodimer of SbcC and SbcD.</text>
</comment>
<dbReference type="PANTHER" id="PTHR32114">
    <property type="entry name" value="ABC TRANSPORTER ABCH.3"/>
    <property type="match status" value="1"/>
</dbReference>
<reference evidence="6 7" key="1">
    <citation type="submission" date="2012-02" db="EMBL/GenBank/DDBJ databases">
        <title>Whole genome shotgun sequence of Gordonia sputi NBRC 100414.</title>
        <authorList>
            <person name="Yoshida I."/>
            <person name="Hosoyama A."/>
            <person name="Tsuchikane K."/>
            <person name="Katsumata H."/>
            <person name="Yamazaki S."/>
            <person name="Fujita N."/>
        </authorList>
    </citation>
    <scope>NUCLEOTIDE SEQUENCE [LARGE SCALE GENOMIC DNA]</scope>
    <source>
        <strain evidence="6 7">NBRC 100414</strain>
    </source>
</reference>
<comment type="similarity">
    <text evidence="1">Belongs to the SMC family. SbcC subfamily.</text>
</comment>
<dbReference type="InterPro" id="IPR038729">
    <property type="entry name" value="Rad50/SbcC_AAA"/>
</dbReference>
<dbReference type="SUPFAM" id="SSF52540">
    <property type="entry name" value="P-loop containing nucleoside triphosphate hydrolases"/>
    <property type="match status" value="1"/>
</dbReference>
<dbReference type="RefSeq" id="WP_005203813.1">
    <property type="nucleotide sequence ID" value="NZ_BAFC01000039.1"/>
</dbReference>
<dbReference type="Pfam" id="PF13476">
    <property type="entry name" value="AAA_23"/>
    <property type="match status" value="1"/>
</dbReference>
<gene>
    <name evidence="6" type="ORF">GOSPT_039_00020</name>
</gene>
<keyword evidence="4" id="KW-0175">Coiled coil</keyword>
<dbReference type="GO" id="GO:0006302">
    <property type="term" value="P:double-strand break repair"/>
    <property type="evidence" value="ECO:0007669"/>
    <property type="project" value="InterPro"/>
</dbReference>
<dbReference type="Gene3D" id="3.40.50.300">
    <property type="entry name" value="P-loop containing nucleotide triphosphate hydrolases"/>
    <property type="match status" value="2"/>
</dbReference>
<protein>
    <recommendedName>
        <fullName evidence="3">Nuclease SbcCD subunit C</fullName>
    </recommendedName>
</protein>
<evidence type="ECO:0000256" key="4">
    <source>
        <dbReference type="SAM" id="Coils"/>
    </source>
</evidence>
<evidence type="ECO:0000256" key="2">
    <source>
        <dbReference type="ARBA" id="ARBA00011322"/>
    </source>
</evidence>
<evidence type="ECO:0000256" key="3">
    <source>
        <dbReference type="ARBA" id="ARBA00013368"/>
    </source>
</evidence>
<keyword evidence="7" id="KW-1185">Reference proteome</keyword>
<accession>H5TXN8</accession>
<dbReference type="PANTHER" id="PTHR32114:SF2">
    <property type="entry name" value="ABC TRANSPORTER ABCH.3"/>
    <property type="match status" value="1"/>
</dbReference>
<evidence type="ECO:0000313" key="6">
    <source>
        <dbReference type="EMBL" id="GAB38246.1"/>
    </source>
</evidence>
<evidence type="ECO:0000256" key="1">
    <source>
        <dbReference type="ARBA" id="ARBA00006930"/>
    </source>
</evidence>
<dbReference type="EMBL" id="BAFC01000039">
    <property type="protein sequence ID" value="GAB38246.1"/>
    <property type="molecule type" value="Genomic_DNA"/>
</dbReference>
<feature type="coiled-coil region" evidence="4">
    <location>
        <begin position="389"/>
        <end position="445"/>
    </location>
</feature>
<comment type="caution">
    <text evidence="6">The sequence shown here is derived from an EMBL/GenBank/DDBJ whole genome shotgun (WGS) entry which is preliminary data.</text>
</comment>
<evidence type="ECO:0000259" key="5">
    <source>
        <dbReference type="Pfam" id="PF13476"/>
    </source>
</evidence>